<dbReference type="InterPro" id="IPR013525">
    <property type="entry name" value="ABC2_TM"/>
</dbReference>
<evidence type="ECO:0000256" key="6">
    <source>
        <dbReference type="SAM" id="Phobius"/>
    </source>
</evidence>
<dbReference type="RefSeq" id="WP_267625353.1">
    <property type="nucleotide sequence ID" value="NZ_JAODIW010000010.1"/>
</dbReference>
<dbReference type="GO" id="GO:0005886">
    <property type="term" value="C:plasma membrane"/>
    <property type="evidence" value="ECO:0007669"/>
    <property type="project" value="UniProtKB-SubCell"/>
</dbReference>
<dbReference type="Proteomes" id="UP001595921">
    <property type="component" value="Unassembled WGS sequence"/>
</dbReference>
<reference evidence="8 9" key="1">
    <citation type="journal article" date="2019" name="Int. J. Syst. Evol. Microbiol.">
        <title>The Global Catalogue of Microorganisms (GCM) 10K type strain sequencing project: providing services to taxonomists for standard genome sequencing and annotation.</title>
        <authorList>
            <consortium name="The Broad Institute Genomics Platform"/>
            <consortium name="The Broad Institute Genome Sequencing Center for Infectious Disease"/>
            <person name="Wu L."/>
            <person name="Ma J."/>
        </authorList>
    </citation>
    <scope>NUCLEOTIDE SEQUENCE [LARGE SCALE GENOMIC DNA]</scope>
    <source>
        <strain evidence="8 9">CGMCC 1.12553</strain>
    </source>
</reference>
<feature type="transmembrane region" description="Helical" evidence="6">
    <location>
        <begin position="268"/>
        <end position="287"/>
    </location>
</feature>
<evidence type="ECO:0000256" key="4">
    <source>
        <dbReference type="ARBA" id="ARBA00022989"/>
    </source>
</evidence>
<dbReference type="InterPro" id="IPR051449">
    <property type="entry name" value="ABC-2_transporter_component"/>
</dbReference>
<dbReference type="EMBL" id="JBHSDS010000001">
    <property type="protein sequence ID" value="MFC4356437.1"/>
    <property type="molecule type" value="Genomic_DNA"/>
</dbReference>
<keyword evidence="4 6" id="KW-1133">Transmembrane helix</keyword>
<evidence type="ECO:0000313" key="8">
    <source>
        <dbReference type="EMBL" id="MFC4356437.1"/>
    </source>
</evidence>
<keyword evidence="9" id="KW-1185">Reference proteome</keyword>
<evidence type="ECO:0000259" key="7">
    <source>
        <dbReference type="Pfam" id="PF12698"/>
    </source>
</evidence>
<gene>
    <name evidence="8" type="ORF">ACFO0N_00570</name>
</gene>
<feature type="transmembrane region" description="Helical" evidence="6">
    <location>
        <begin position="240"/>
        <end position="261"/>
    </location>
</feature>
<dbReference type="Pfam" id="PF12698">
    <property type="entry name" value="ABC2_membrane_3"/>
    <property type="match status" value="1"/>
</dbReference>
<protein>
    <submittedName>
        <fullName evidence="8">ABC transporter permease</fullName>
    </submittedName>
</protein>
<evidence type="ECO:0000313" key="9">
    <source>
        <dbReference type="Proteomes" id="UP001595921"/>
    </source>
</evidence>
<dbReference type="PANTHER" id="PTHR30294:SF29">
    <property type="entry name" value="MULTIDRUG ABC TRANSPORTER PERMEASE YBHS-RELATED"/>
    <property type="match status" value="1"/>
</dbReference>
<evidence type="ECO:0000256" key="2">
    <source>
        <dbReference type="ARBA" id="ARBA00022475"/>
    </source>
</evidence>
<evidence type="ECO:0000256" key="5">
    <source>
        <dbReference type="ARBA" id="ARBA00023136"/>
    </source>
</evidence>
<feature type="transmembrane region" description="Helical" evidence="6">
    <location>
        <begin position="307"/>
        <end position="328"/>
    </location>
</feature>
<feature type="transmembrane region" description="Helical" evidence="6">
    <location>
        <begin position="12"/>
        <end position="34"/>
    </location>
</feature>
<dbReference type="PANTHER" id="PTHR30294">
    <property type="entry name" value="MEMBRANE COMPONENT OF ABC TRANSPORTER YHHJ-RELATED"/>
    <property type="match status" value="1"/>
</dbReference>
<proteinExistence type="predicted"/>
<dbReference type="AlphaFoldDB" id="A0ABD5P6B3"/>
<comment type="caution">
    <text evidence="8">The sequence shown here is derived from an EMBL/GenBank/DDBJ whole genome shotgun (WGS) entry which is preliminary data.</text>
</comment>
<feature type="transmembrane region" description="Helical" evidence="6">
    <location>
        <begin position="155"/>
        <end position="180"/>
    </location>
</feature>
<evidence type="ECO:0000256" key="3">
    <source>
        <dbReference type="ARBA" id="ARBA00022692"/>
    </source>
</evidence>
<sequence>MASLRSEKTIVLALLIQLFVASFSSFLVVGLVSLSDPGSVEGYTADVAVTGEATDDLLRAAGTESGIDAVPYPNRRSATLAFEEGRVDAVLDTAVRDGRVHVTAVAPDESVRSTVVVVSLRDALREFERAEREERSAALDFEPLSLPPESTSSPYFGFTYTVLLPLLLFLPAFIAGSVTVDSITEEYDRGTLELLRVAPISLAGIVDGKLAAAAGLVPLQAGLWMLLLRLNGTPVANLPALLLLSAAVGLLVASLGAVVALTAPDRQVAQLVYSVGVLGLFGGATLLPVGPSNAAARLAVGSATPAVFAVVAVAVVVAVGGYGAARVVTGRTAGRMA</sequence>
<keyword evidence="3 6" id="KW-0812">Transmembrane</keyword>
<name>A0ABD5P6B3_9EURY</name>
<evidence type="ECO:0000256" key="1">
    <source>
        <dbReference type="ARBA" id="ARBA00004651"/>
    </source>
</evidence>
<organism evidence="8 9">
    <name type="scientific">Halobium salinum</name>
    <dbReference type="NCBI Taxonomy" id="1364940"/>
    <lineage>
        <taxon>Archaea</taxon>
        <taxon>Methanobacteriati</taxon>
        <taxon>Methanobacteriota</taxon>
        <taxon>Stenosarchaea group</taxon>
        <taxon>Halobacteria</taxon>
        <taxon>Halobacteriales</taxon>
        <taxon>Haloferacaceae</taxon>
        <taxon>Halobium</taxon>
    </lineage>
</organism>
<keyword evidence="5 6" id="KW-0472">Membrane</keyword>
<feature type="domain" description="ABC-2 type transporter transmembrane" evidence="7">
    <location>
        <begin position="18"/>
        <end position="287"/>
    </location>
</feature>
<keyword evidence="2" id="KW-1003">Cell membrane</keyword>
<accession>A0ABD5P6B3</accession>
<comment type="subcellular location">
    <subcellularLocation>
        <location evidence="1">Cell membrane</location>
        <topology evidence="1">Multi-pass membrane protein</topology>
    </subcellularLocation>
</comment>